<evidence type="ECO:0000313" key="1">
    <source>
        <dbReference type="EMBL" id="SDJ80471.1"/>
    </source>
</evidence>
<proteinExistence type="predicted"/>
<sequence>MTLIKFFSRIPFYKGYNINQKITFKSYAYESAKSK</sequence>
<dbReference type="Proteomes" id="UP000182367">
    <property type="component" value="Unassembled WGS sequence"/>
</dbReference>
<dbReference type="EMBL" id="FNEO01000007">
    <property type="protein sequence ID" value="SDJ80471.1"/>
    <property type="molecule type" value="Genomic_DNA"/>
</dbReference>
<gene>
    <name evidence="1" type="ORF">SAMN05192550_2805</name>
</gene>
<evidence type="ECO:0000313" key="2">
    <source>
        <dbReference type="Proteomes" id="UP000182367"/>
    </source>
</evidence>
<comment type="caution">
    <text evidence="1">The sequence shown here is derived from an EMBL/GenBank/DDBJ whole genome shotgun (WGS) entry which is preliminary data.</text>
</comment>
<organism evidence="1 2">
    <name type="scientific">Flavobacterium glycines</name>
    <dbReference type="NCBI Taxonomy" id="551990"/>
    <lineage>
        <taxon>Bacteria</taxon>
        <taxon>Pseudomonadati</taxon>
        <taxon>Bacteroidota</taxon>
        <taxon>Flavobacteriia</taxon>
        <taxon>Flavobacteriales</taxon>
        <taxon>Flavobacteriaceae</taxon>
        <taxon>Flavobacterium</taxon>
    </lineage>
</organism>
<name>A0A1G8WQL6_9FLAO</name>
<protein>
    <submittedName>
        <fullName evidence="1">Uncharacterized protein</fullName>
    </submittedName>
</protein>
<reference evidence="1 2" key="1">
    <citation type="submission" date="2016-10" db="EMBL/GenBank/DDBJ databases">
        <authorList>
            <person name="Varghese N."/>
            <person name="Submissions S."/>
        </authorList>
    </citation>
    <scope>NUCLEOTIDE SEQUENCE [LARGE SCALE GENOMIC DNA]</scope>
    <source>
        <strain evidence="1 2">Gm-149</strain>
    </source>
</reference>
<accession>A0A1G8WQL6</accession>
<keyword evidence="2" id="KW-1185">Reference proteome</keyword>